<keyword evidence="2" id="KW-1185">Reference proteome</keyword>
<organism evidence="1 2">
    <name type="scientific">Alkalicoccobacillus gibsonii</name>
    <dbReference type="NCBI Taxonomy" id="79881"/>
    <lineage>
        <taxon>Bacteria</taxon>
        <taxon>Bacillati</taxon>
        <taxon>Bacillota</taxon>
        <taxon>Bacilli</taxon>
        <taxon>Bacillales</taxon>
        <taxon>Bacillaceae</taxon>
        <taxon>Alkalicoccobacillus</taxon>
    </lineage>
</organism>
<dbReference type="RefSeq" id="WP_343130588.1">
    <property type="nucleotide sequence ID" value="NZ_JBCITK010000001.1"/>
</dbReference>
<reference evidence="1 2" key="1">
    <citation type="submission" date="2024-03" db="EMBL/GenBank/DDBJ databases">
        <title>Bacilli Hybrid Assemblies.</title>
        <authorList>
            <person name="Kovac J."/>
        </authorList>
    </citation>
    <scope>NUCLEOTIDE SEQUENCE [LARGE SCALE GENOMIC DNA]</scope>
    <source>
        <strain evidence="1 2">FSL R7-0666</strain>
    </source>
</reference>
<dbReference type="EMBL" id="JBCITK010000001">
    <property type="protein sequence ID" value="MEN0643704.1"/>
    <property type="molecule type" value="Genomic_DNA"/>
</dbReference>
<proteinExistence type="predicted"/>
<comment type="caution">
    <text evidence="1">The sequence shown here is derived from an EMBL/GenBank/DDBJ whole genome shotgun (WGS) entry which is preliminary data.</text>
</comment>
<accession>A0ABU9VIN4</accession>
<dbReference type="Proteomes" id="UP001418796">
    <property type="component" value="Unassembled WGS sequence"/>
</dbReference>
<evidence type="ECO:0000313" key="2">
    <source>
        <dbReference type="Proteomes" id="UP001418796"/>
    </source>
</evidence>
<name>A0ABU9VIN4_9BACI</name>
<gene>
    <name evidence="1" type="ORF">MKY91_11150</name>
</gene>
<protein>
    <submittedName>
        <fullName evidence="1">Uncharacterized protein</fullName>
    </submittedName>
</protein>
<sequence>MNYKKAVGYATILHSLGGLTKEQKSQWLSTLSNQNSKKKT</sequence>
<evidence type="ECO:0000313" key="1">
    <source>
        <dbReference type="EMBL" id="MEN0643704.1"/>
    </source>
</evidence>